<keyword evidence="1" id="KW-0175">Coiled coil</keyword>
<dbReference type="AlphaFoldDB" id="A0A1B6H4G7"/>
<evidence type="ECO:0000256" key="1">
    <source>
        <dbReference type="SAM" id="Coils"/>
    </source>
</evidence>
<dbReference type="EMBL" id="GECZ01000203">
    <property type="protein sequence ID" value="JAS69566.1"/>
    <property type="molecule type" value="Transcribed_RNA"/>
</dbReference>
<organism evidence="2">
    <name type="scientific">Cuerna arida</name>
    <dbReference type="NCBI Taxonomy" id="1464854"/>
    <lineage>
        <taxon>Eukaryota</taxon>
        <taxon>Metazoa</taxon>
        <taxon>Ecdysozoa</taxon>
        <taxon>Arthropoda</taxon>
        <taxon>Hexapoda</taxon>
        <taxon>Insecta</taxon>
        <taxon>Pterygota</taxon>
        <taxon>Neoptera</taxon>
        <taxon>Paraneoptera</taxon>
        <taxon>Hemiptera</taxon>
        <taxon>Auchenorrhyncha</taxon>
        <taxon>Membracoidea</taxon>
        <taxon>Cicadellidae</taxon>
        <taxon>Cicadellinae</taxon>
        <taxon>Proconiini</taxon>
        <taxon>Cuerna</taxon>
    </lineage>
</organism>
<protein>
    <submittedName>
        <fullName evidence="2">Uncharacterized protein</fullName>
    </submittedName>
</protein>
<feature type="coiled-coil region" evidence="1">
    <location>
        <begin position="54"/>
        <end position="102"/>
    </location>
</feature>
<gene>
    <name evidence="2" type="ORF">g.49830</name>
</gene>
<proteinExistence type="predicted"/>
<feature type="non-terminal residue" evidence="2">
    <location>
        <position position="1"/>
    </location>
</feature>
<sequence length="139" mass="15938">LQSLRLKHENTIKLLSEELKSTNIKTQNNHIFPNILVSTGTQTTEVASSNEKEKETLLNHSQILKQQLEELKTENANLLTAIELLQNDFNKLQQEFDGEEIDRVNPNTVEVATQVPPDYRTSLSHQHKPVTHLQLQMTM</sequence>
<name>A0A1B6H4G7_9HEMI</name>
<accession>A0A1B6H4G7</accession>
<reference evidence="2" key="1">
    <citation type="submission" date="2015-11" db="EMBL/GenBank/DDBJ databases">
        <title>De novo transcriptome assembly of four potential Pierce s Disease insect vectors from Arizona vineyards.</title>
        <authorList>
            <person name="Tassone E.E."/>
        </authorList>
    </citation>
    <scope>NUCLEOTIDE SEQUENCE</scope>
</reference>
<evidence type="ECO:0000313" key="2">
    <source>
        <dbReference type="EMBL" id="JAS69566.1"/>
    </source>
</evidence>